<proteinExistence type="inferred from homology"/>
<accession>A0A9E2KRG0</accession>
<dbReference type="GO" id="GO:0005829">
    <property type="term" value="C:cytosol"/>
    <property type="evidence" value="ECO:0007669"/>
    <property type="project" value="TreeGrafter"/>
</dbReference>
<sequence>MNQHESRKAAMQAIFLANQDPELTAAEVETKIVTTLDLSKLSAYSKNLIEGVLSKRDELKDDIASHLKKGWRLERLNAVTVAILEIGLYEIKYSAEIEPKAAINEALNLCDEFTDPSSKPFVNGILANFVK</sequence>
<dbReference type="InterPro" id="IPR011605">
    <property type="entry name" value="NusB_fam"/>
</dbReference>
<evidence type="ECO:0000256" key="2">
    <source>
        <dbReference type="ARBA" id="ARBA00022814"/>
    </source>
</evidence>
<dbReference type="Proteomes" id="UP000823844">
    <property type="component" value="Unassembled WGS sequence"/>
</dbReference>
<dbReference type="GO" id="GO:0003723">
    <property type="term" value="F:RNA binding"/>
    <property type="evidence" value="ECO:0007669"/>
    <property type="project" value="UniProtKB-KW"/>
</dbReference>
<dbReference type="NCBIfam" id="TIGR01951">
    <property type="entry name" value="nusB"/>
    <property type="match status" value="1"/>
</dbReference>
<evidence type="ECO:0000256" key="3">
    <source>
        <dbReference type="ARBA" id="ARBA00022884"/>
    </source>
</evidence>
<organism evidence="7 8">
    <name type="scientific">Candidatus Lactobacillus pullistercoris</name>
    <dbReference type="NCBI Taxonomy" id="2838636"/>
    <lineage>
        <taxon>Bacteria</taxon>
        <taxon>Bacillati</taxon>
        <taxon>Bacillota</taxon>
        <taxon>Bacilli</taxon>
        <taxon>Lactobacillales</taxon>
        <taxon>Lactobacillaceae</taxon>
        <taxon>Lactobacillus</taxon>
    </lineage>
</organism>
<evidence type="ECO:0000256" key="5">
    <source>
        <dbReference type="ARBA" id="ARBA00023163"/>
    </source>
</evidence>
<protein>
    <submittedName>
        <fullName evidence="7">Transcription antitermination factor NusB</fullName>
    </submittedName>
</protein>
<dbReference type="EMBL" id="JAHLFT010000034">
    <property type="protein sequence ID" value="MBU3828089.1"/>
    <property type="molecule type" value="Genomic_DNA"/>
</dbReference>
<comment type="caution">
    <text evidence="7">The sequence shown here is derived from an EMBL/GenBank/DDBJ whole genome shotgun (WGS) entry which is preliminary data.</text>
</comment>
<evidence type="ECO:0000313" key="8">
    <source>
        <dbReference type="Proteomes" id="UP000823844"/>
    </source>
</evidence>
<evidence type="ECO:0000256" key="1">
    <source>
        <dbReference type="ARBA" id="ARBA00005952"/>
    </source>
</evidence>
<dbReference type="Pfam" id="PF01029">
    <property type="entry name" value="NusB"/>
    <property type="match status" value="1"/>
</dbReference>
<dbReference type="InterPro" id="IPR035926">
    <property type="entry name" value="NusB-like_sf"/>
</dbReference>
<evidence type="ECO:0000256" key="4">
    <source>
        <dbReference type="ARBA" id="ARBA00023015"/>
    </source>
</evidence>
<keyword evidence="5" id="KW-0804">Transcription</keyword>
<reference evidence="7" key="1">
    <citation type="journal article" date="2021" name="PeerJ">
        <title>Extensive microbial diversity within the chicken gut microbiome revealed by metagenomics and culture.</title>
        <authorList>
            <person name="Gilroy R."/>
            <person name="Ravi A."/>
            <person name="Getino M."/>
            <person name="Pursley I."/>
            <person name="Horton D.L."/>
            <person name="Alikhan N.F."/>
            <person name="Baker D."/>
            <person name="Gharbi K."/>
            <person name="Hall N."/>
            <person name="Watson M."/>
            <person name="Adriaenssens E.M."/>
            <person name="Foster-Nyarko E."/>
            <person name="Jarju S."/>
            <person name="Secka A."/>
            <person name="Antonio M."/>
            <person name="Oren A."/>
            <person name="Chaudhuri R.R."/>
            <person name="La Ragione R."/>
            <person name="Hildebrand F."/>
            <person name="Pallen M.J."/>
        </authorList>
    </citation>
    <scope>NUCLEOTIDE SEQUENCE</scope>
    <source>
        <strain evidence="7">F6-686</strain>
    </source>
</reference>
<evidence type="ECO:0000313" key="7">
    <source>
        <dbReference type="EMBL" id="MBU3828089.1"/>
    </source>
</evidence>
<reference evidence="7" key="2">
    <citation type="submission" date="2021-04" db="EMBL/GenBank/DDBJ databases">
        <authorList>
            <person name="Gilroy R."/>
        </authorList>
    </citation>
    <scope>NUCLEOTIDE SEQUENCE</scope>
    <source>
        <strain evidence="7">F6-686</strain>
    </source>
</reference>
<name>A0A9E2KRG0_9LACO</name>
<feature type="domain" description="NusB/RsmB/TIM44" evidence="6">
    <location>
        <begin position="4"/>
        <end position="131"/>
    </location>
</feature>
<dbReference type="SUPFAM" id="SSF48013">
    <property type="entry name" value="NusB-like"/>
    <property type="match status" value="1"/>
</dbReference>
<dbReference type="Gene3D" id="1.10.940.10">
    <property type="entry name" value="NusB-like"/>
    <property type="match status" value="1"/>
</dbReference>
<keyword evidence="4" id="KW-0805">Transcription regulation</keyword>
<dbReference type="PANTHER" id="PTHR11078:SF3">
    <property type="entry name" value="ANTITERMINATION NUSB DOMAIN-CONTAINING PROTEIN"/>
    <property type="match status" value="1"/>
</dbReference>
<evidence type="ECO:0000259" key="6">
    <source>
        <dbReference type="Pfam" id="PF01029"/>
    </source>
</evidence>
<dbReference type="InterPro" id="IPR006027">
    <property type="entry name" value="NusB_RsmB_TIM44"/>
</dbReference>
<dbReference type="GO" id="GO:0031564">
    <property type="term" value="P:transcription antitermination"/>
    <property type="evidence" value="ECO:0007669"/>
    <property type="project" value="UniProtKB-KW"/>
</dbReference>
<comment type="similarity">
    <text evidence="1">Belongs to the NusB family.</text>
</comment>
<gene>
    <name evidence="7" type="primary">nusB</name>
    <name evidence="7" type="ORF">H9806_02905</name>
</gene>
<dbReference type="GO" id="GO:0006353">
    <property type="term" value="P:DNA-templated transcription termination"/>
    <property type="evidence" value="ECO:0007669"/>
    <property type="project" value="InterPro"/>
</dbReference>
<keyword evidence="2" id="KW-0889">Transcription antitermination</keyword>
<dbReference type="PANTHER" id="PTHR11078">
    <property type="entry name" value="N UTILIZATION SUBSTANCE PROTEIN B-RELATED"/>
    <property type="match status" value="1"/>
</dbReference>
<keyword evidence="3" id="KW-0694">RNA-binding</keyword>
<dbReference type="AlphaFoldDB" id="A0A9E2KRG0"/>